<evidence type="ECO:0000256" key="8">
    <source>
        <dbReference type="ARBA" id="ARBA00022694"/>
    </source>
</evidence>
<name>A0A8J4BU67_9CHLO</name>
<evidence type="ECO:0000256" key="11">
    <source>
        <dbReference type="PROSITE-ProRule" id="PRU00221"/>
    </source>
</evidence>
<evidence type="ECO:0000313" key="14">
    <source>
        <dbReference type="Proteomes" id="UP000747399"/>
    </source>
</evidence>
<feature type="region of interest" description="Disordered" evidence="12">
    <location>
        <begin position="425"/>
        <end position="446"/>
    </location>
</feature>
<evidence type="ECO:0000256" key="1">
    <source>
        <dbReference type="ARBA" id="ARBA00004123"/>
    </source>
</evidence>
<keyword evidence="7 11" id="KW-0853">WD repeat</keyword>
<keyword evidence="14" id="KW-1185">Reference proteome</keyword>
<gene>
    <name evidence="13" type="ORF">Vafri_21466</name>
</gene>
<dbReference type="InterPro" id="IPR001680">
    <property type="entry name" value="WD40_rpt"/>
</dbReference>
<dbReference type="PROSITE" id="PS50294">
    <property type="entry name" value="WD_REPEATS_REGION"/>
    <property type="match status" value="2"/>
</dbReference>
<feature type="compositionally biased region" description="Pro residues" evidence="12">
    <location>
        <begin position="427"/>
        <end position="442"/>
    </location>
</feature>
<feature type="repeat" description="WD" evidence="11">
    <location>
        <begin position="842"/>
        <end position="873"/>
    </location>
</feature>
<dbReference type="Proteomes" id="UP000747399">
    <property type="component" value="Unassembled WGS sequence"/>
</dbReference>
<reference evidence="13" key="1">
    <citation type="journal article" date="2021" name="Proc. Natl. Acad. Sci. U.S.A.">
        <title>Three genomes in the algal genus Volvox reveal the fate of a haploid sex-determining region after a transition to homothallism.</title>
        <authorList>
            <person name="Yamamoto K."/>
            <person name="Hamaji T."/>
            <person name="Kawai-Toyooka H."/>
            <person name="Matsuzaki R."/>
            <person name="Takahashi F."/>
            <person name="Nishimura Y."/>
            <person name="Kawachi M."/>
            <person name="Noguchi H."/>
            <person name="Minakuchi Y."/>
            <person name="Umen J.G."/>
            <person name="Toyoda A."/>
            <person name="Nozaki H."/>
        </authorList>
    </citation>
    <scope>NUCLEOTIDE SEQUENCE</scope>
    <source>
        <strain evidence="13">NIES-3780</strain>
    </source>
</reference>
<comment type="pathway">
    <text evidence="3">tRNA modification; 5-methoxycarbonylmethyl-2-thiouridine-tRNA biosynthesis.</text>
</comment>
<evidence type="ECO:0000256" key="6">
    <source>
        <dbReference type="ARBA" id="ARBA00022490"/>
    </source>
</evidence>
<dbReference type="InterPro" id="IPR036322">
    <property type="entry name" value="WD40_repeat_dom_sf"/>
</dbReference>
<dbReference type="GO" id="GO:0033588">
    <property type="term" value="C:elongator holoenzyme complex"/>
    <property type="evidence" value="ECO:0007669"/>
    <property type="project" value="InterPro"/>
</dbReference>
<evidence type="ECO:0000256" key="3">
    <source>
        <dbReference type="ARBA" id="ARBA00005043"/>
    </source>
</evidence>
<proteinExistence type="inferred from homology"/>
<evidence type="ECO:0000313" key="13">
    <source>
        <dbReference type="EMBL" id="GIL68202.1"/>
    </source>
</evidence>
<dbReference type="PANTHER" id="PTHR44111:SF1">
    <property type="entry name" value="ELONGATOR COMPLEX PROTEIN 2"/>
    <property type="match status" value="1"/>
</dbReference>
<dbReference type="InterPro" id="IPR037289">
    <property type="entry name" value="Elp2"/>
</dbReference>
<comment type="caution">
    <text evidence="13">The sequence shown here is derived from an EMBL/GenBank/DDBJ whole genome shotgun (WGS) entry which is preliminary data.</text>
</comment>
<dbReference type="GO" id="GO:0002098">
    <property type="term" value="P:tRNA wobble uridine modification"/>
    <property type="evidence" value="ECO:0007669"/>
    <property type="project" value="InterPro"/>
</dbReference>
<comment type="subcellular location">
    <subcellularLocation>
        <location evidence="2">Cytoplasm</location>
    </subcellularLocation>
    <subcellularLocation>
        <location evidence="1">Nucleus</location>
    </subcellularLocation>
</comment>
<dbReference type="EMBL" id="BNCO01000111">
    <property type="protein sequence ID" value="GIL68202.1"/>
    <property type="molecule type" value="Genomic_DNA"/>
</dbReference>
<dbReference type="PROSITE" id="PS50082">
    <property type="entry name" value="WD_REPEATS_2"/>
    <property type="match status" value="2"/>
</dbReference>
<evidence type="ECO:0000256" key="4">
    <source>
        <dbReference type="ARBA" id="ARBA00005881"/>
    </source>
</evidence>
<evidence type="ECO:0000256" key="2">
    <source>
        <dbReference type="ARBA" id="ARBA00004496"/>
    </source>
</evidence>
<dbReference type="InterPro" id="IPR015943">
    <property type="entry name" value="WD40/YVTN_repeat-like_dom_sf"/>
</dbReference>
<accession>A0A8J4BU67</accession>
<dbReference type="Gene3D" id="2.130.10.10">
    <property type="entry name" value="YVTN repeat-like/Quinoprotein amine dehydrogenase"/>
    <property type="match status" value="5"/>
</dbReference>
<evidence type="ECO:0000256" key="5">
    <source>
        <dbReference type="ARBA" id="ARBA00020267"/>
    </source>
</evidence>
<feature type="compositionally biased region" description="Polar residues" evidence="12">
    <location>
        <begin position="201"/>
        <end position="211"/>
    </location>
</feature>
<dbReference type="Pfam" id="PF00400">
    <property type="entry name" value="WD40"/>
    <property type="match status" value="4"/>
</dbReference>
<sequence length="1114" mass="115988">MMEVSLDYIGVGVNRVVNALAWSEDGGVAYAAHHMIALYDIKSAKVFSTMCGHTGMVNCVHWVPREATPELPPSQQLLLSGAADNTVCCWLVTYPDLVAAANTTTISSSPPSPSPPHTYTATQPSWRRLAVLHGHTAPVTSVAVHRLPTSHTAARGCGSGAATAREPQLLLVSTAGDADVIVWACSSESDASAGSDSGNEQSSARNRMTGKSNHHAPGSPGCAADSAVSIDDGGPKEEHATAQTAAADAWYGQSRWQLSQRIHVGTKMQTTAAMTQLPLDPEWTLLATGGTDRKVHLYVRPPASAIDSATTGSGRFASACVLEGHENWIRGVAFCCVEGPAAAGPQLLLASVSQDRYGRIWKLQPEPLHRATAAAAVVPVEQENPLTALIQRYAPKPHVVTTKTRYVATCEALLIGHEDWVHGLQWAPPPPPPSPPPPPPTSVTPSCSLEACDGEAATAAAAANGEGATGRCQRIHSRATAALLTTSMDRTMIIWRFEADSGLWMNEASLGDAGASCLGYFGGVWGAGGSSILAHGFTGALHLWSQPPEAATTGAASSGPWLPYHALGGHFGAVVDLGWGLDGGCLISVSEDQTARVHTGVAGNRRGLVQGGREGGEEQWKEEGATAGHAASGQQREQQQQQQLHWCEVARAQIHGHDFRCVAPVATPPGGPYVYVSGSEEKVLRVLEAPQAFIDTLVALRGGEDSPGGRAIRAEGRRGHGFGAAVAALGLSNKAVDLGGAEEGGANAGVGSGMPGGDYTDGPDFVPCAAPQVVREPPLEEHLAQNTLWPETHKLYGHGNDVFCTAASPDGRYLASACKAQTAATAAIWVWCTRTWRALAQLRAHTLTVTQMEWSPSGSLLVAASRDRTFSVFRRSHDNAAAETPVAPAAAPGGVTAATADAPSSFELLCRVKSAHGRLIWSVSWSLDEQLIATASRDDTVKVWRMGGAVGCGGGDEGSRASAPPSLALTLPQFSCAATATAFAPRLPATSPIISSSCSSVTVSPQYILAVGLENGSVQVWQLATTVGDSEAAQGPSGLLVASCLWTACDPWCHVAAVRRLRWRGAPGTATAVPEGDDSKTAGSATVGIEGNGMLQLASGSEDHSVRVFTLRGI</sequence>
<dbReference type="UniPathway" id="UPA00988"/>
<dbReference type="InterPro" id="IPR011041">
    <property type="entry name" value="Quinoprot_gluc/sorb_DH_b-prop"/>
</dbReference>
<evidence type="ECO:0000256" key="10">
    <source>
        <dbReference type="ARBA" id="ARBA00023242"/>
    </source>
</evidence>
<dbReference type="SMART" id="SM00320">
    <property type="entry name" value="WD40"/>
    <property type="match status" value="12"/>
</dbReference>
<feature type="repeat" description="WD" evidence="11">
    <location>
        <begin position="913"/>
        <end position="946"/>
    </location>
</feature>
<keyword evidence="6" id="KW-0963">Cytoplasm</keyword>
<feature type="compositionally biased region" description="Basic and acidic residues" evidence="12">
    <location>
        <begin position="614"/>
        <end position="624"/>
    </location>
</feature>
<dbReference type="SUPFAM" id="SSF50952">
    <property type="entry name" value="Soluble quinoprotein glucose dehydrogenase"/>
    <property type="match status" value="1"/>
</dbReference>
<feature type="compositionally biased region" description="Low complexity" evidence="12">
    <location>
        <begin position="189"/>
        <end position="200"/>
    </location>
</feature>
<evidence type="ECO:0000256" key="12">
    <source>
        <dbReference type="SAM" id="MobiDB-lite"/>
    </source>
</evidence>
<dbReference type="AlphaFoldDB" id="A0A8J4BU67"/>
<dbReference type="GO" id="GO:0005737">
    <property type="term" value="C:cytoplasm"/>
    <property type="evidence" value="ECO:0007669"/>
    <property type="project" value="UniProtKB-SubCell"/>
</dbReference>
<dbReference type="SUPFAM" id="SSF50978">
    <property type="entry name" value="WD40 repeat-like"/>
    <property type="match status" value="2"/>
</dbReference>
<organism evidence="13 14">
    <name type="scientific">Volvox africanus</name>
    <dbReference type="NCBI Taxonomy" id="51714"/>
    <lineage>
        <taxon>Eukaryota</taxon>
        <taxon>Viridiplantae</taxon>
        <taxon>Chlorophyta</taxon>
        <taxon>core chlorophytes</taxon>
        <taxon>Chlorophyceae</taxon>
        <taxon>CS clade</taxon>
        <taxon>Chlamydomonadales</taxon>
        <taxon>Volvocaceae</taxon>
        <taxon>Volvox</taxon>
    </lineage>
</organism>
<keyword evidence="8" id="KW-0819">tRNA processing</keyword>
<evidence type="ECO:0000256" key="7">
    <source>
        <dbReference type="ARBA" id="ARBA00022574"/>
    </source>
</evidence>
<dbReference type="GO" id="GO:0005634">
    <property type="term" value="C:nucleus"/>
    <property type="evidence" value="ECO:0007669"/>
    <property type="project" value="UniProtKB-SubCell"/>
</dbReference>
<keyword evidence="10" id="KW-0539">Nucleus</keyword>
<dbReference type="PANTHER" id="PTHR44111">
    <property type="entry name" value="ELONGATOR COMPLEX PROTEIN 2"/>
    <property type="match status" value="1"/>
</dbReference>
<keyword evidence="9" id="KW-0677">Repeat</keyword>
<feature type="region of interest" description="Disordered" evidence="12">
    <location>
        <begin position="606"/>
        <end position="639"/>
    </location>
</feature>
<evidence type="ECO:0000256" key="9">
    <source>
        <dbReference type="ARBA" id="ARBA00022737"/>
    </source>
</evidence>
<comment type="similarity">
    <text evidence="4">Belongs to the WD repeat ELP2 family.</text>
</comment>
<feature type="region of interest" description="Disordered" evidence="12">
    <location>
        <begin position="189"/>
        <end position="246"/>
    </location>
</feature>
<protein>
    <recommendedName>
        <fullName evidence="5">Elongator complex protein 2</fullName>
    </recommendedName>
</protein>